<accession>A0ABT4URM1</accession>
<gene>
    <name evidence="2" type="ORF">OU415_02890</name>
</gene>
<feature type="transmembrane region" description="Helical" evidence="1">
    <location>
        <begin position="177"/>
        <end position="199"/>
    </location>
</feature>
<keyword evidence="3" id="KW-1185">Reference proteome</keyword>
<comment type="caution">
    <text evidence="2">The sequence shown here is derived from an EMBL/GenBank/DDBJ whole genome shotgun (WGS) entry which is preliminary data.</text>
</comment>
<keyword evidence="1" id="KW-0812">Transmembrane</keyword>
<evidence type="ECO:0000313" key="2">
    <source>
        <dbReference type="EMBL" id="MDA3624366.1"/>
    </source>
</evidence>
<dbReference type="EMBL" id="JAQGLA010000003">
    <property type="protein sequence ID" value="MDA3624366.1"/>
    <property type="molecule type" value="Genomic_DNA"/>
</dbReference>
<evidence type="ECO:0000313" key="3">
    <source>
        <dbReference type="Proteomes" id="UP001210380"/>
    </source>
</evidence>
<feature type="transmembrane region" description="Helical" evidence="1">
    <location>
        <begin position="146"/>
        <end position="165"/>
    </location>
</feature>
<dbReference type="Proteomes" id="UP001210380">
    <property type="component" value="Unassembled WGS sequence"/>
</dbReference>
<feature type="transmembrane region" description="Helical" evidence="1">
    <location>
        <begin position="115"/>
        <end position="134"/>
    </location>
</feature>
<evidence type="ECO:0000256" key="1">
    <source>
        <dbReference type="SAM" id="Phobius"/>
    </source>
</evidence>
<name>A0ABT4URM1_9PSEU</name>
<proteinExistence type="predicted"/>
<keyword evidence="1" id="KW-1133">Transmembrane helix</keyword>
<feature type="transmembrane region" description="Helical" evidence="1">
    <location>
        <begin position="45"/>
        <end position="62"/>
    </location>
</feature>
<organism evidence="2 3">
    <name type="scientific">Saccharopolyspora oryzae</name>
    <dbReference type="NCBI Taxonomy" id="2997343"/>
    <lineage>
        <taxon>Bacteria</taxon>
        <taxon>Bacillati</taxon>
        <taxon>Actinomycetota</taxon>
        <taxon>Actinomycetes</taxon>
        <taxon>Pseudonocardiales</taxon>
        <taxon>Pseudonocardiaceae</taxon>
        <taxon>Saccharopolyspora</taxon>
    </lineage>
</organism>
<keyword evidence="1" id="KW-0472">Membrane</keyword>
<feature type="transmembrane region" description="Helical" evidence="1">
    <location>
        <begin position="16"/>
        <end position="38"/>
    </location>
</feature>
<reference evidence="2 3" key="1">
    <citation type="submission" date="2022-11" db="EMBL/GenBank/DDBJ databases">
        <title>Draft genome sequence of Saccharopolyspora sp. WRP15-2 isolated from rhizosphere soils of wild rice in Thailand.</title>
        <authorList>
            <person name="Duangmal K."/>
            <person name="Kammanee S."/>
            <person name="Muangham S."/>
        </authorList>
    </citation>
    <scope>NUCLEOTIDE SEQUENCE [LARGE SCALE GENOMIC DNA]</scope>
    <source>
        <strain evidence="2 3">WRP15-2</strain>
    </source>
</reference>
<feature type="transmembrane region" description="Helical" evidence="1">
    <location>
        <begin position="68"/>
        <end position="85"/>
    </location>
</feature>
<feature type="transmembrane region" description="Helical" evidence="1">
    <location>
        <begin position="92"/>
        <end position="109"/>
    </location>
</feature>
<sequence length="555" mass="56534">MHSHVAAASGVDLLSLVLRVVLLTSTALVAGIGLLRSAVAASPRLAWAAGLVAAVTSAGSAAVLDINIGFAVVHAVLALAVPISLRWRAAATYLGFALALLLIAEAALQHSSFEFFLDTLFAAVAVVWFGIAAGEWRSGSGLRPGPVALTAALALAGAGTAQLLASGLLDRRLVESAHGLVLLALAVSALAVLVLTVVLRDVRQRYRFGAVGVLVAVVAWTALPGLPPPGDLPAPGVPRVVTAAGTSVLVSPHRPGRNLVHFPASAGLDVAVETAAGRVRAVPRPGSSGTWAEVDLPAGRSDLVVHRGDDEASVDVDAGELPALPDAVGPDGAECASAGLGIFVAEAPQVLDSCPSSGLSEEDGDALRKLVGYLASASVPTINVVGDESPRGRAATELVTAEAQQRGIAVRDDPDGALVVVSGWSRAAEALDEAKRGENYLYGVQLAPWLLHGPVVNQVAGVSLPLRFDPRDQRSLIYGMTLAARFGGEPPSLGGFHRWLAARGDGVTGPVSMYASAQVDVMQMSNHPHGSTAAGQWIPQGTIVAVSGPLGLGNG</sequence>
<protein>
    <submittedName>
        <fullName evidence="2">Uncharacterized protein</fullName>
    </submittedName>
</protein>
<dbReference type="RefSeq" id="WP_270946934.1">
    <property type="nucleotide sequence ID" value="NZ_JAQGLA010000003.1"/>
</dbReference>